<proteinExistence type="predicted"/>
<reference evidence="3" key="1">
    <citation type="submission" date="2017-02" db="UniProtKB">
        <authorList>
            <consortium name="WormBaseParasite"/>
        </authorList>
    </citation>
    <scope>IDENTIFICATION</scope>
</reference>
<dbReference type="AlphaFoldDB" id="A0A0M3I6U8"/>
<name>A0A0M3I6U8_ASCLU</name>
<evidence type="ECO:0000313" key="2">
    <source>
        <dbReference type="Proteomes" id="UP000036681"/>
    </source>
</evidence>
<sequence>MPMIVILLVQIVNAYGDHHYPQCNVGSKLFSLEISKAICAPLVEHTCIRQCEWKPSCKKASHWHAFGGRRTFVAGLVVSPNQLILCCASLATVTFQGEDNMEMCEWRNEEYISKEGASIRLDPVMQQYEYIRDLALKDRQSNGVIEVRIEVCTFLTERKHCDFKEMNSKSAKQWKLLLLRLSRGNFLKE</sequence>
<accession>A0A0M3I6U8</accession>
<keyword evidence="2" id="KW-1185">Reference proteome</keyword>
<organism evidence="2 3">
    <name type="scientific">Ascaris lumbricoides</name>
    <name type="common">Giant roundworm</name>
    <dbReference type="NCBI Taxonomy" id="6252"/>
    <lineage>
        <taxon>Eukaryota</taxon>
        <taxon>Metazoa</taxon>
        <taxon>Ecdysozoa</taxon>
        <taxon>Nematoda</taxon>
        <taxon>Chromadorea</taxon>
        <taxon>Rhabditida</taxon>
        <taxon>Spirurina</taxon>
        <taxon>Ascaridomorpha</taxon>
        <taxon>Ascaridoidea</taxon>
        <taxon>Ascarididae</taxon>
        <taxon>Ascaris</taxon>
    </lineage>
</organism>
<evidence type="ECO:0000313" key="3">
    <source>
        <dbReference type="WBParaSite" id="ALUE_0001282201-mRNA-1"/>
    </source>
</evidence>
<dbReference type="Proteomes" id="UP000036681">
    <property type="component" value="Unplaced"/>
</dbReference>
<protein>
    <submittedName>
        <fullName evidence="3">Apple domain-containing protein</fullName>
    </submittedName>
</protein>
<feature type="chain" id="PRO_5005656666" evidence="1">
    <location>
        <begin position="17"/>
        <end position="189"/>
    </location>
</feature>
<dbReference type="WBParaSite" id="ALUE_0001282201-mRNA-1">
    <property type="protein sequence ID" value="ALUE_0001282201-mRNA-1"/>
    <property type="gene ID" value="ALUE_0001282201"/>
</dbReference>
<evidence type="ECO:0000256" key="1">
    <source>
        <dbReference type="SAM" id="SignalP"/>
    </source>
</evidence>
<feature type="signal peptide" evidence="1">
    <location>
        <begin position="1"/>
        <end position="16"/>
    </location>
</feature>
<keyword evidence="1" id="KW-0732">Signal</keyword>